<keyword evidence="5 9" id="KW-0169">Cobalamin biosynthesis</keyword>
<dbReference type="NCBIfam" id="NF002276">
    <property type="entry name" value="PRK01209.1-4"/>
    <property type="match status" value="1"/>
</dbReference>
<keyword evidence="6 9" id="KW-0812">Transmembrane</keyword>
<comment type="similarity">
    <text evidence="3 9">Belongs to the CobD/CbiB family.</text>
</comment>
<comment type="subcellular location">
    <subcellularLocation>
        <location evidence="1 9">Cell membrane</location>
        <topology evidence="1 9">Multi-pass membrane protein</topology>
    </subcellularLocation>
</comment>
<comment type="caution">
    <text evidence="9">Lacks conserved residue(s) required for the propagation of feature annotation.</text>
</comment>
<evidence type="ECO:0000256" key="9">
    <source>
        <dbReference type="HAMAP-Rule" id="MF_00024"/>
    </source>
</evidence>
<dbReference type="AlphaFoldDB" id="A0AAD0JSS0"/>
<reference evidence="10 11" key="1">
    <citation type="submission" date="2016-04" db="EMBL/GenBank/DDBJ databases">
        <title>Complete genome sequence of the haloalkaliphilic hydrocarbon-degrading bacterium Dietzia psychralcaliphila ILA-1T, isolated from a drain of a fish product-processing plant.</title>
        <authorList>
            <person name="Zhao J."/>
            <person name="Hu B."/>
            <person name="Geng S."/>
            <person name="Nie Y."/>
            <person name="Tang Y."/>
        </authorList>
    </citation>
    <scope>NUCLEOTIDE SEQUENCE [LARGE SCALE GENOMIC DNA]</scope>
    <source>
        <strain evidence="10 11">ILA-1</strain>
    </source>
</reference>
<dbReference type="InterPro" id="IPR004485">
    <property type="entry name" value="Cobalamin_biosynth_CobD/CbiB"/>
</dbReference>
<dbReference type="KEGG" id="dpc:A6048_05990"/>
<organism evidence="10 11">
    <name type="scientific">Dietzia psychralcaliphila</name>
    <dbReference type="NCBI Taxonomy" id="139021"/>
    <lineage>
        <taxon>Bacteria</taxon>
        <taxon>Bacillati</taxon>
        <taxon>Actinomycetota</taxon>
        <taxon>Actinomycetes</taxon>
        <taxon>Mycobacteriales</taxon>
        <taxon>Dietziaceae</taxon>
        <taxon>Dietzia</taxon>
    </lineage>
</organism>
<evidence type="ECO:0000256" key="3">
    <source>
        <dbReference type="ARBA" id="ARBA00006263"/>
    </source>
</evidence>
<comment type="pathway">
    <text evidence="2 9">Cofactor biosynthesis; adenosylcobalamin biosynthesis.</text>
</comment>
<name>A0AAD0JSS0_9ACTN</name>
<dbReference type="Proteomes" id="UP000244903">
    <property type="component" value="Chromosome"/>
</dbReference>
<feature type="transmembrane region" description="Helical" evidence="9">
    <location>
        <begin position="312"/>
        <end position="332"/>
    </location>
</feature>
<evidence type="ECO:0000256" key="7">
    <source>
        <dbReference type="ARBA" id="ARBA00022989"/>
    </source>
</evidence>
<keyword evidence="4 9" id="KW-1003">Cell membrane</keyword>
<dbReference type="GO" id="GO:0048472">
    <property type="term" value="F:threonine-phosphate decarboxylase activity"/>
    <property type="evidence" value="ECO:0007669"/>
    <property type="project" value="InterPro"/>
</dbReference>
<dbReference type="GO" id="GO:0015420">
    <property type="term" value="F:ABC-type vitamin B12 transporter activity"/>
    <property type="evidence" value="ECO:0007669"/>
    <property type="project" value="UniProtKB-UniRule"/>
</dbReference>
<dbReference type="PANTHER" id="PTHR34308">
    <property type="entry name" value="COBALAMIN BIOSYNTHESIS PROTEIN CBIB"/>
    <property type="match status" value="1"/>
</dbReference>
<evidence type="ECO:0000256" key="4">
    <source>
        <dbReference type="ARBA" id="ARBA00022475"/>
    </source>
</evidence>
<keyword evidence="7 9" id="KW-1133">Transmembrane helix</keyword>
<evidence type="ECO:0000313" key="10">
    <source>
        <dbReference type="EMBL" id="AWH95106.1"/>
    </source>
</evidence>
<evidence type="ECO:0000256" key="1">
    <source>
        <dbReference type="ARBA" id="ARBA00004651"/>
    </source>
</evidence>
<comment type="function">
    <text evidence="9">Converts cobyric acid to cobinamide by the addition of aminopropanol on the F carboxylic group.</text>
</comment>
<proteinExistence type="inferred from homology"/>
<gene>
    <name evidence="9" type="primary">cobD</name>
    <name evidence="10" type="ORF">A6048_05990</name>
</gene>
<evidence type="ECO:0000256" key="6">
    <source>
        <dbReference type="ARBA" id="ARBA00022692"/>
    </source>
</evidence>
<protein>
    <recommendedName>
        <fullName evidence="9">Cobalamin biosynthesis protein CobD</fullName>
    </recommendedName>
</protein>
<accession>A0AAD0JSS0</accession>
<dbReference type="Pfam" id="PF03186">
    <property type="entry name" value="CobD_Cbib"/>
    <property type="match status" value="1"/>
</dbReference>
<dbReference type="GO" id="GO:0005886">
    <property type="term" value="C:plasma membrane"/>
    <property type="evidence" value="ECO:0007669"/>
    <property type="project" value="UniProtKB-SubCell"/>
</dbReference>
<evidence type="ECO:0000256" key="8">
    <source>
        <dbReference type="ARBA" id="ARBA00023136"/>
    </source>
</evidence>
<sequence>MNSYRLRALGTALGFAADAVLADPARWHPVAGFGVCASALEQVLHPDAGPPGDTVPHSATRTRLRGAAFTMVLVGGAAATAGAAEILTARRPALRVAVTAVTVWSCLGGTSLLRVAERHAVLLERGDVPASRELLPWLCGRDPSALDAGDLARAVVESVAENTSDAAVATLFWAAVAGPAGAAAHRAANTLDAMVGHRSSRYVDFGWASARLDDVLGWPAARLAAVLTAVLAPAVGGQPRDALSTWRRDARAHPSPNAGVIEAACAGALGIQLGGRTPYPYGVEMRPRLGRGLAPRPDDVRRAIRLMRSTQFATAAGAVAAQALVGTAAARVSRRGQVRRRSARR</sequence>
<keyword evidence="11" id="KW-1185">Reference proteome</keyword>
<dbReference type="HAMAP" id="MF_00024">
    <property type="entry name" value="CobD_CbiB"/>
    <property type="match status" value="1"/>
</dbReference>
<evidence type="ECO:0000256" key="5">
    <source>
        <dbReference type="ARBA" id="ARBA00022573"/>
    </source>
</evidence>
<dbReference type="PANTHER" id="PTHR34308:SF1">
    <property type="entry name" value="COBALAMIN BIOSYNTHESIS PROTEIN CBIB"/>
    <property type="match status" value="1"/>
</dbReference>
<dbReference type="NCBIfam" id="TIGR00380">
    <property type="entry name" value="cobal_cbiB"/>
    <property type="match status" value="1"/>
</dbReference>
<evidence type="ECO:0000256" key="2">
    <source>
        <dbReference type="ARBA" id="ARBA00004953"/>
    </source>
</evidence>
<dbReference type="GO" id="GO:0009236">
    <property type="term" value="P:cobalamin biosynthetic process"/>
    <property type="evidence" value="ECO:0007669"/>
    <property type="project" value="UniProtKB-UniRule"/>
</dbReference>
<dbReference type="RefSeq" id="WP_107748238.1">
    <property type="nucleotide sequence ID" value="NZ_CP015453.1"/>
</dbReference>
<keyword evidence="8 9" id="KW-0472">Membrane</keyword>
<dbReference type="EMBL" id="CP015453">
    <property type="protein sequence ID" value="AWH95106.1"/>
    <property type="molecule type" value="Genomic_DNA"/>
</dbReference>
<evidence type="ECO:0000313" key="11">
    <source>
        <dbReference type="Proteomes" id="UP000244903"/>
    </source>
</evidence>